<reference evidence="1 2" key="1">
    <citation type="journal article" date="2018" name="BMC Genomics">
        <title>Genomic comparison of Trypanosoma conorhini and Trypanosoma rangeli to Trypanosoma cruzi strains of high and low virulence.</title>
        <authorList>
            <person name="Bradwell K.R."/>
            <person name="Koparde V.N."/>
            <person name="Matveyev A.V."/>
            <person name="Serrano M.G."/>
            <person name="Alves J.M."/>
            <person name="Parikh H."/>
            <person name="Huang B."/>
            <person name="Lee V."/>
            <person name="Espinosa-Alvarez O."/>
            <person name="Ortiz P.A."/>
            <person name="Costa-Martins A.G."/>
            <person name="Teixeira M.M."/>
            <person name="Buck G.A."/>
        </authorList>
    </citation>
    <scope>NUCLEOTIDE SEQUENCE [LARGE SCALE GENOMIC DNA]</scope>
    <source>
        <strain evidence="1 2">AM80</strain>
    </source>
</reference>
<dbReference type="EMBL" id="MKGL01000467">
    <property type="protein sequence ID" value="RNE98391.1"/>
    <property type="molecule type" value="Genomic_DNA"/>
</dbReference>
<gene>
    <name evidence="1" type="ORF">TraAM80_08794</name>
</gene>
<accession>A0A422MYZ4</accession>
<evidence type="ECO:0000313" key="1">
    <source>
        <dbReference type="EMBL" id="RNE98391.1"/>
    </source>
</evidence>
<dbReference type="RefSeq" id="XP_029234609.1">
    <property type="nucleotide sequence ID" value="XM_029385521.1"/>
</dbReference>
<sequence>MLLSPSTLLRRRSQAWCKANWQLFRSTLSAHHWDGSRRFLDRFVRVAPRTAMRDRAWSTRNLSAGVALNNVSDGTAVACRRGKNRGKGICTRICRRLHYDTHRCQCFLPSQWPRRALLFQHGEARNSALNALRRLTPNHFSVLAAAGDMWPCLY</sequence>
<organism evidence="1 2">
    <name type="scientific">Trypanosoma rangeli</name>
    <dbReference type="NCBI Taxonomy" id="5698"/>
    <lineage>
        <taxon>Eukaryota</taxon>
        <taxon>Discoba</taxon>
        <taxon>Euglenozoa</taxon>
        <taxon>Kinetoplastea</taxon>
        <taxon>Metakinetoplastina</taxon>
        <taxon>Trypanosomatida</taxon>
        <taxon>Trypanosomatidae</taxon>
        <taxon>Trypanosoma</taxon>
        <taxon>Herpetosoma</taxon>
    </lineage>
</organism>
<protein>
    <submittedName>
        <fullName evidence="1">Uncharacterized protein</fullName>
    </submittedName>
</protein>
<comment type="caution">
    <text evidence="1">The sequence shown here is derived from an EMBL/GenBank/DDBJ whole genome shotgun (WGS) entry which is preliminary data.</text>
</comment>
<proteinExistence type="predicted"/>
<name>A0A422MYZ4_TRYRA</name>
<keyword evidence="2" id="KW-1185">Reference proteome</keyword>
<dbReference type="Proteomes" id="UP000283634">
    <property type="component" value="Unassembled WGS sequence"/>
</dbReference>
<dbReference type="GeneID" id="40332727"/>
<dbReference type="AlphaFoldDB" id="A0A422MYZ4"/>
<evidence type="ECO:0000313" key="2">
    <source>
        <dbReference type="Proteomes" id="UP000283634"/>
    </source>
</evidence>